<reference evidence="1 2" key="1">
    <citation type="submission" date="2024-04" db="EMBL/GenBank/DDBJ databases">
        <title>Isolation of an actinomycete strain from pig manure.</title>
        <authorList>
            <person name="Gong T."/>
            <person name="Yu Z."/>
            <person name="An M."/>
            <person name="Wei C."/>
            <person name="Yang W."/>
            <person name="Liu L."/>
        </authorList>
    </citation>
    <scope>NUCLEOTIDE SEQUENCE [LARGE SCALE GENOMIC DNA]</scope>
    <source>
        <strain evidence="1 2">ZF39</strain>
    </source>
</reference>
<keyword evidence="2" id="KW-1185">Reference proteome</keyword>
<dbReference type="EMBL" id="CP154795">
    <property type="protein sequence ID" value="XAN07640.1"/>
    <property type="molecule type" value="Genomic_DNA"/>
</dbReference>
<evidence type="ECO:0000313" key="1">
    <source>
        <dbReference type="EMBL" id="XAN07640.1"/>
    </source>
</evidence>
<protein>
    <submittedName>
        <fullName evidence="1">Phage portal protein</fullName>
    </submittedName>
</protein>
<evidence type="ECO:0000313" key="2">
    <source>
        <dbReference type="Proteomes" id="UP001442841"/>
    </source>
</evidence>
<accession>A0ABZ3FR45</accession>
<name>A0ABZ3FR45_9ACTN</name>
<gene>
    <name evidence="1" type="ORF">AADG42_10140</name>
</gene>
<dbReference type="Pfam" id="PF05133">
    <property type="entry name" value="SPP1_portal"/>
    <property type="match status" value="1"/>
</dbReference>
<proteinExistence type="predicted"/>
<dbReference type="Proteomes" id="UP001442841">
    <property type="component" value="Chromosome"/>
</dbReference>
<organism evidence="1 2">
    <name type="scientific">Ammonicoccus fulvus</name>
    <dbReference type="NCBI Taxonomy" id="3138240"/>
    <lineage>
        <taxon>Bacteria</taxon>
        <taxon>Bacillati</taxon>
        <taxon>Actinomycetota</taxon>
        <taxon>Actinomycetes</taxon>
        <taxon>Propionibacteriales</taxon>
        <taxon>Propionibacteriaceae</taxon>
        <taxon>Ammonicoccus</taxon>
    </lineage>
</organism>
<dbReference type="RefSeq" id="WP_425309093.1">
    <property type="nucleotide sequence ID" value="NZ_CP154795.1"/>
</dbReference>
<sequence>MNLLEQLIRDLDAPLARYSILESYYHGTQAMAFLSPEAREAIGQRFGRMATNLPKLAVTALAERLRVVGLRSEFEAWPDWLRCDLDQMSGVAHREALTLGRCPIIVWADPAGHPLVTVESPTQVVTRRDPATRQITAAVKKWETPTSTEATLFEPDQITRFRADTIGAVSGFRTIETIPNPLGVVPVVELVNSDRLLGPASSEIDDLIPLVDALNKTLADMMVGSEFYARPRRWASGVELIEDEDGNPVSPFPETDKLMIAEDPASKFGSLPGSDLAAYESSVRILLGQIQAVAALPAHYVGSLTQQPASADALRAAEASLTARSESRQATFGRAWEQVAKLMIAIRTGADPTRLDVAVQWADASTRSIAQEADAVTKLFTAGLIPAHYALARLGYDEDEIREIRNHRKTEIRDQNAENLLNSLANMAPNERTTNA</sequence>
<dbReference type="InterPro" id="IPR021145">
    <property type="entry name" value="Portal_protein_SPP1_Gp6-like"/>
</dbReference>